<accession>A0A6J5R9Y5</accession>
<sequence length="53" mass="6435">MKEYDIAKENQLLRKLFILAAKRSMRPSMTDNKIMWLLLEELYLLTDNEVYKL</sequence>
<organism evidence="1">
    <name type="scientific">uncultured Caudovirales phage</name>
    <dbReference type="NCBI Taxonomy" id="2100421"/>
    <lineage>
        <taxon>Viruses</taxon>
        <taxon>Duplodnaviria</taxon>
        <taxon>Heunggongvirae</taxon>
        <taxon>Uroviricota</taxon>
        <taxon>Caudoviricetes</taxon>
        <taxon>Peduoviridae</taxon>
        <taxon>Maltschvirus</taxon>
        <taxon>Maltschvirus maltsch</taxon>
    </lineage>
</organism>
<name>A0A6J5R9Y5_9CAUD</name>
<protein>
    <submittedName>
        <fullName evidence="1">Uncharacterized protein</fullName>
    </submittedName>
</protein>
<dbReference type="EMBL" id="LR797129">
    <property type="protein sequence ID" value="CAB4188454.1"/>
    <property type="molecule type" value="Genomic_DNA"/>
</dbReference>
<gene>
    <name evidence="1" type="ORF">UFOVP1175_26</name>
</gene>
<proteinExistence type="predicted"/>
<reference evidence="1" key="1">
    <citation type="submission" date="2020-05" db="EMBL/GenBank/DDBJ databases">
        <authorList>
            <person name="Chiriac C."/>
            <person name="Salcher M."/>
            <person name="Ghai R."/>
            <person name="Kavagutti S V."/>
        </authorList>
    </citation>
    <scope>NUCLEOTIDE SEQUENCE</scope>
</reference>
<evidence type="ECO:0000313" key="1">
    <source>
        <dbReference type="EMBL" id="CAB4188454.1"/>
    </source>
</evidence>